<evidence type="ECO:0000259" key="2">
    <source>
        <dbReference type="SMART" id="SM00867"/>
    </source>
</evidence>
<dbReference type="SUPFAM" id="SSF101874">
    <property type="entry name" value="YceI-like"/>
    <property type="match status" value="1"/>
</dbReference>
<dbReference type="OrthoDB" id="9793816at2"/>
<evidence type="ECO:0000256" key="1">
    <source>
        <dbReference type="SAM" id="SignalP"/>
    </source>
</evidence>
<protein>
    <recommendedName>
        <fullName evidence="2">Lipid/polyisoprenoid-binding YceI-like domain-containing protein</fullName>
    </recommendedName>
</protein>
<feature type="domain" description="Lipid/polyisoprenoid-binding YceI-like" evidence="2">
    <location>
        <begin position="23"/>
        <end position="197"/>
    </location>
</feature>
<sequence>MKKKLTTLALLGGLIASPFAWADWKVNEAQSHFTFQSVKAAQVGPDAATEVHRFKRIEGKLKKDGSFELTLPIKGLATGIEIRDERMMEMLFNSSAYPAIQVKGMVDAAYLSGQQPGQFKDVDVEAELTILDQTHPVKTTLRYTALDNDRFMVSTLDPIIINGNDFTLTEGIVSLREIANLAFISHTVPVNFDLVFDQD</sequence>
<dbReference type="PANTHER" id="PTHR34406:SF1">
    <property type="entry name" value="PROTEIN YCEI"/>
    <property type="match status" value="1"/>
</dbReference>
<accession>A0A1U9JXE3</accession>
<dbReference type="AlphaFoldDB" id="A0A1U9JXE3"/>
<organism evidence="3 4">
    <name type="scientific">Paenalcaligenes hominis</name>
    <dbReference type="NCBI Taxonomy" id="643674"/>
    <lineage>
        <taxon>Bacteria</taxon>
        <taxon>Pseudomonadati</taxon>
        <taxon>Pseudomonadota</taxon>
        <taxon>Betaproteobacteria</taxon>
        <taxon>Burkholderiales</taxon>
        <taxon>Alcaligenaceae</taxon>
        <taxon>Paenalcaligenes</taxon>
    </lineage>
</organism>
<proteinExistence type="predicted"/>
<dbReference type="PANTHER" id="PTHR34406">
    <property type="entry name" value="PROTEIN YCEI"/>
    <property type="match status" value="1"/>
</dbReference>
<name>A0A1U9JXE3_9BURK</name>
<dbReference type="InterPro" id="IPR036761">
    <property type="entry name" value="TTHA0802/YceI-like_sf"/>
</dbReference>
<dbReference type="STRING" id="643674.PAEH1_00745"/>
<dbReference type="EMBL" id="CP019697">
    <property type="protein sequence ID" value="AQS50438.1"/>
    <property type="molecule type" value="Genomic_DNA"/>
</dbReference>
<dbReference type="InterPro" id="IPR027016">
    <property type="entry name" value="UCP029811"/>
</dbReference>
<dbReference type="SMART" id="SM00867">
    <property type="entry name" value="YceI"/>
    <property type="match status" value="1"/>
</dbReference>
<evidence type="ECO:0000313" key="3">
    <source>
        <dbReference type="EMBL" id="AQS50438.1"/>
    </source>
</evidence>
<dbReference type="KEGG" id="phn:PAEH1_00745"/>
<feature type="signal peptide" evidence="1">
    <location>
        <begin position="1"/>
        <end position="22"/>
    </location>
</feature>
<dbReference type="InterPro" id="IPR007372">
    <property type="entry name" value="Lipid/polyisoprenoid-bd_YceI"/>
</dbReference>
<reference evidence="3 4" key="1">
    <citation type="submission" date="2017-01" db="EMBL/GenBank/DDBJ databases">
        <title>Complete Genome Sequence of Paenalcaligenes hominis, Isolated from a paraplegic Patient with neurogenic bladder.</title>
        <authorList>
            <person name="Mukhopadhyay R."/>
            <person name="Joaquin J."/>
            <person name="Hogue R."/>
            <person name="Kilaru A."/>
            <person name="Jospin G."/>
            <person name="Mars K."/>
            <person name="Eisen J.A."/>
            <person name="Chaturvedi V."/>
        </authorList>
    </citation>
    <scope>NUCLEOTIDE SEQUENCE [LARGE SCALE GENOMIC DNA]</scope>
    <source>
        <strain evidence="3 4">15S00501</strain>
    </source>
</reference>
<keyword evidence="1" id="KW-0732">Signal</keyword>
<dbReference type="Proteomes" id="UP000189369">
    <property type="component" value="Chromosome"/>
</dbReference>
<feature type="chain" id="PRO_5012211407" description="Lipid/polyisoprenoid-binding YceI-like domain-containing protein" evidence="1">
    <location>
        <begin position="23"/>
        <end position="199"/>
    </location>
</feature>
<evidence type="ECO:0000313" key="4">
    <source>
        <dbReference type="Proteomes" id="UP000189369"/>
    </source>
</evidence>
<dbReference type="PIRSF" id="PIRSF029811">
    <property type="entry name" value="UCP029811"/>
    <property type="match status" value="1"/>
</dbReference>
<dbReference type="Gene3D" id="2.40.128.110">
    <property type="entry name" value="Lipid/polyisoprenoid-binding, YceI-like"/>
    <property type="match status" value="1"/>
</dbReference>
<gene>
    <name evidence="3" type="ORF">PAEH1_00745</name>
</gene>
<dbReference type="Pfam" id="PF04264">
    <property type="entry name" value="YceI"/>
    <property type="match status" value="1"/>
</dbReference>